<comment type="caution">
    <text evidence="2">The sequence shown here is derived from an EMBL/GenBank/DDBJ whole genome shotgun (WGS) entry which is preliminary data.</text>
</comment>
<sequence>MEQSKNLSMCFKVNNDVLKLELLSSEEELYNKLMNDDTYSVQYIKLLIKNGFFILNGKNEIQEIFRVIGNEEQLIFHANIYSGQLSDNKENETEPMCEYNQNESQPSQEHNKKEKSTDYWNDSTTAFLLDKYETYMS</sequence>
<evidence type="ECO:0000256" key="1">
    <source>
        <dbReference type="SAM" id="MobiDB-lite"/>
    </source>
</evidence>
<evidence type="ECO:0000313" key="3">
    <source>
        <dbReference type="Proteomes" id="UP000310200"/>
    </source>
</evidence>
<reference evidence="2 3" key="1">
    <citation type="journal article" date="2019" name="Philos. Trans. R. Soc. Lond., B, Biol. Sci.">
        <title>Ant behaviour and brain gene expression of defending hosts depend on the ecological success of the intruding social parasite.</title>
        <authorList>
            <person name="Kaur R."/>
            <person name="Stoldt M."/>
            <person name="Jongepier E."/>
            <person name="Feldmeyer B."/>
            <person name="Menzel F."/>
            <person name="Bornberg-Bauer E."/>
            <person name="Foitzik S."/>
        </authorList>
    </citation>
    <scope>NUCLEOTIDE SEQUENCE [LARGE SCALE GENOMIC DNA]</scope>
    <source>
        <tissue evidence="2">Whole body</tissue>
    </source>
</reference>
<accession>A0A4S2KMU2</accession>
<proteinExistence type="predicted"/>
<keyword evidence="3" id="KW-1185">Reference proteome</keyword>
<feature type="region of interest" description="Disordered" evidence="1">
    <location>
        <begin position="86"/>
        <end position="117"/>
    </location>
</feature>
<gene>
    <name evidence="2" type="ORF">DBV15_12607</name>
</gene>
<name>A0A4S2KMU2_9HYME</name>
<protein>
    <submittedName>
        <fullName evidence="2">Uncharacterized protein</fullName>
    </submittedName>
</protein>
<organism evidence="2 3">
    <name type="scientific">Temnothorax longispinosus</name>
    <dbReference type="NCBI Taxonomy" id="300112"/>
    <lineage>
        <taxon>Eukaryota</taxon>
        <taxon>Metazoa</taxon>
        <taxon>Ecdysozoa</taxon>
        <taxon>Arthropoda</taxon>
        <taxon>Hexapoda</taxon>
        <taxon>Insecta</taxon>
        <taxon>Pterygota</taxon>
        <taxon>Neoptera</taxon>
        <taxon>Endopterygota</taxon>
        <taxon>Hymenoptera</taxon>
        <taxon>Apocrita</taxon>
        <taxon>Aculeata</taxon>
        <taxon>Formicoidea</taxon>
        <taxon>Formicidae</taxon>
        <taxon>Myrmicinae</taxon>
        <taxon>Temnothorax</taxon>
    </lineage>
</organism>
<feature type="compositionally biased region" description="Polar residues" evidence="1">
    <location>
        <begin position="99"/>
        <end position="108"/>
    </location>
</feature>
<dbReference type="Proteomes" id="UP000310200">
    <property type="component" value="Unassembled WGS sequence"/>
</dbReference>
<dbReference type="AlphaFoldDB" id="A0A4S2KMU2"/>
<dbReference type="EMBL" id="QBLH01002221">
    <property type="protein sequence ID" value="TGZ49118.1"/>
    <property type="molecule type" value="Genomic_DNA"/>
</dbReference>
<feature type="non-terminal residue" evidence="2">
    <location>
        <position position="137"/>
    </location>
</feature>
<evidence type="ECO:0000313" key="2">
    <source>
        <dbReference type="EMBL" id="TGZ49118.1"/>
    </source>
</evidence>